<feature type="transmembrane region" description="Helical" evidence="2">
    <location>
        <begin position="91"/>
        <end position="116"/>
    </location>
</feature>
<dbReference type="Proteomes" id="UP001623661">
    <property type="component" value="Unassembled WGS sequence"/>
</dbReference>
<gene>
    <name evidence="4" type="ORF">ACJDUH_06990</name>
</gene>
<evidence type="ECO:0000256" key="1">
    <source>
        <dbReference type="SAM" id="Coils"/>
    </source>
</evidence>
<keyword evidence="2" id="KW-1133">Transmembrane helix</keyword>
<feature type="coiled-coil region" evidence="1">
    <location>
        <begin position="134"/>
        <end position="165"/>
    </location>
</feature>
<sequence>MSEITLEKIDVVRERTGATYGEAKEALEASEGNVVDAIIYMENNKKSTMDNLYTTKDEFLTWIKDLINKGNVTRIRIKKEEKVLVDMPINAGIAVGIVAYAIWAPLIAIGVIGAVVTNITIEITKKDGSVEIINKAIKTTMQDVKEKVNDMANEVKEKVSDVKDKVSDAASDVKEKFASKKQDNAKKDSETVYTYTVKFDENENNSK</sequence>
<dbReference type="RefSeq" id="WP_406764434.1">
    <property type="nucleotide sequence ID" value="NZ_JBJHZY010000001.1"/>
</dbReference>
<protein>
    <submittedName>
        <fullName evidence="4">DUF4342 domain-containing protein</fullName>
    </submittedName>
</protein>
<dbReference type="Gene3D" id="1.10.8.10">
    <property type="entry name" value="DNA helicase RuvA subunit, C-terminal domain"/>
    <property type="match status" value="1"/>
</dbReference>
<accession>A0ABW8TR66</accession>
<dbReference type="EMBL" id="JBJHZY010000001">
    <property type="protein sequence ID" value="MFL0267844.1"/>
    <property type="molecule type" value="Genomic_DNA"/>
</dbReference>
<evidence type="ECO:0000256" key="2">
    <source>
        <dbReference type="SAM" id="Phobius"/>
    </source>
</evidence>
<keyword evidence="1" id="KW-0175">Coiled coil</keyword>
<keyword evidence="2" id="KW-0472">Membrane</keyword>
<keyword evidence="2" id="KW-0812">Transmembrane</keyword>
<dbReference type="InterPro" id="IPR009060">
    <property type="entry name" value="UBA-like_sf"/>
</dbReference>
<dbReference type="InterPro" id="IPR025642">
    <property type="entry name" value="DUF4342"/>
</dbReference>
<evidence type="ECO:0000313" key="4">
    <source>
        <dbReference type="EMBL" id="MFL0267844.1"/>
    </source>
</evidence>
<evidence type="ECO:0000313" key="5">
    <source>
        <dbReference type="Proteomes" id="UP001623661"/>
    </source>
</evidence>
<dbReference type="Gene3D" id="6.10.140.1430">
    <property type="match status" value="1"/>
</dbReference>
<dbReference type="Pfam" id="PF14242">
    <property type="entry name" value="DUF4342"/>
    <property type="match status" value="1"/>
</dbReference>
<reference evidence="4 5" key="1">
    <citation type="submission" date="2024-11" db="EMBL/GenBank/DDBJ databases">
        <authorList>
            <person name="Heng Y.C."/>
            <person name="Lim A.C.H."/>
            <person name="Lee J.K.Y."/>
            <person name="Kittelmann S."/>
        </authorList>
    </citation>
    <scope>NUCLEOTIDE SEQUENCE [LARGE SCALE GENOMIC DNA]</scope>
    <source>
        <strain evidence="4 5">WILCCON 0202</strain>
    </source>
</reference>
<name>A0ABW8TR66_9CLOT</name>
<organism evidence="4 5">
    <name type="scientific">Candidatus Clostridium radicumherbarum</name>
    <dbReference type="NCBI Taxonomy" id="3381662"/>
    <lineage>
        <taxon>Bacteria</taxon>
        <taxon>Bacillati</taxon>
        <taxon>Bacillota</taxon>
        <taxon>Clostridia</taxon>
        <taxon>Eubacteriales</taxon>
        <taxon>Clostridiaceae</taxon>
        <taxon>Clostridium</taxon>
    </lineage>
</organism>
<evidence type="ECO:0000259" key="3">
    <source>
        <dbReference type="Pfam" id="PF14242"/>
    </source>
</evidence>
<proteinExistence type="predicted"/>
<feature type="domain" description="DUF4342" evidence="3">
    <location>
        <begin position="46"/>
        <end position="125"/>
    </location>
</feature>
<dbReference type="CDD" id="cd14360">
    <property type="entry name" value="UBA_NAC_like_bac"/>
    <property type="match status" value="1"/>
</dbReference>
<keyword evidence="5" id="KW-1185">Reference proteome</keyword>
<dbReference type="SUPFAM" id="SSF46934">
    <property type="entry name" value="UBA-like"/>
    <property type="match status" value="1"/>
</dbReference>
<comment type="caution">
    <text evidence="4">The sequence shown here is derived from an EMBL/GenBank/DDBJ whole genome shotgun (WGS) entry which is preliminary data.</text>
</comment>